<gene>
    <name evidence="1" type="ORF">phiKDA1_8</name>
</gene>
<proteinExistence type="predicted"/>
<evidence type="ECO:0000313" key="2">
    <source>
        <dbReference type="Proteomes" id="UP000030740"/>
    </source>
</evidence>
<protein>
    <submittedName>
        <fullName evidence="1">Uncharacterized protein</fullName>
    </submittedName>
</protein>
<accession>A0A0A6Z5C7</accession>
<dbReference type="EMBL" id="JQ267518">
    <property type="protein sequence ID" value="AFE86101.1"/>
    <property type="molecule type" value="Genomic_DNA"/>
</dbReference>
<dbReference type="Proteomes" id="UP000030740">
    <property type="component" value="Segment"/>
</dbReference>
<evidence type="ECO:0000313" key="1">
    <source>
        <dbReference type="EMBL" id="AFE86101.1"/>
    </source>
</evidence>
<reference evidence="1 2" key="1">
    <citation type="submission" date="2011-12" db="EMBL/GenBank/DDBJ databases">
        <title>Genome of multiresistant Enterobacter cloacae podovirus phiKDA1 - a new EPS depolymerase producing member of phiKMV supergroup.</title>
        <authorList>
            <person name="Dabrowski K."/>
            <person name="Hejnowicz M.S."/>
            <person name="Gajewska J."/>
            <person name="Lobocka M.B."/>
        </authorList>
    </citation>
    <scope>NUCLEOTIDE SEQUENCE [LARGE SCALE GENOMIC DNA]</scope>
</reference>
<sequence>MTIQSIAFQYMQYLLANGYSAELAWSKAMQLIEEGSTK</sequence>
<organism evidence="1 2">
    <name type="scientific">Enterobacter phage phiKDA1</name>
    <dbReference type="NCBI Taxonomy" id="1147139"/>
    <lineage>
        <taxon>Viruses</taxon>
        <taxon>Duplodnaviria</taxon>
        <taxon>Heunggongvirae</taxon>
        <taxon>Uroviricota</taxon>
        <taxon>Caudoviricetes</taxon>
        <taxon>Autographivirales</taxon>
        <taxon>Autoscriptoviridae</taxon>
        <taxon>Slopekvirinae</taxon>
        <taxon>Koutsourovirus</taxon>
        <taxon>Koutsourovirus Pec</taxon>
        <taxon>Koutsourovirus KDA1</taxon>
    </lineage>
</organism>
<keyword evidence="2" id="KW-1185">Reference proteome</keyword>
<name>A0A0A6Z5C7_9CAUD</name>